<feature type="domain" description="Major facilitator superfamily (MFS) profile" evidence="8">
    <location>
        <begin position="14"/>
        <end position="459"/>
    </location>
</feature>
<feature type="transmembrane region" description="Helical" evidence="7">
    <location>
        <begin position="292"/>
        <end position="314"/>
    </location>
</feature>
<dbReference type="Proteomes" id="UP000187261">
    <property type="component" value="Unassembled WGS sequence"/>
</dbReference>
<keyword evidence="4 7" id="KW-0812">Transmembrane</keyword>
<feature type="transmembrane region" description="Helical" evidence="7">
    <location>
        <begin position="435"/>
        <end position="454"/>
    </location>
</feature>
<feature type="transmembrane region" description="Helical" evidence="7">
    <location>
        <begin position="166"/>
        <end position="188"/>
    </location>
</feature>
<dbReference type="GO" id="GO:0005886">
    <property type="term" value="C:plasma membrane"/>
    <property type="evidence" value="ECO:0007669"/>
    <property type="project" value="UniProtKB-SubCell"/>
</dbReference>
<accession>A0A1U7PX07</accession>
<feature type="transmembrane region" description="Helical" evidence="7">
    <location>
        <begin position="226"/>
        <end position="244"/>
    </location>
</feature>
<dbReference type="PANTHER" id="PTHR42718">
    <property type="entry name" value="MAJOR FACILITATOR SUPERFAMILY MULTIDRUG TRANSPORTER MFSC"/>
    <property type="match status" value="1"/>
</dbReference>
<feature type="transmembrane region" description="Helical" evidence="7">
    <location>
        <begin position="395"/>
        <end position="415"/>
    </location>
</feature>
<dbReference type="PROSITE" id="PS50850">
    <property type="entry name" value="MFS"/>
    <property type="match status" value="1"/>
</dbReference>
<organism evidence="9 10">
    <name type="scientific">Epilithonimonas bovis DSM 19482</name>
    <dbReference type="NCBI Taxonomy" id="1121284"/>
    <lineage>
        <taxon>Bacteria</taxon>
        <taxon>Pseudomonadati</taxon>
        <taxon>Bacteroidota</taxon>
        <taxon>Flavobacteriia</taxon>
        <taxon>Flavobacteriales</taxon>
        <taxon>Weeksellaceae</taxon>
        <taxon>Chryseobacterium group</taxon>
        <taxon>Epilithonimonas</taxon>
    </lineage>
</organism>
<evidence type="ECO:0000256" key="2">
    <source>
        <dbReference type="ARBA" id="ARBA00022448"/>
    </source>
</evidence>
<feature type="transmembrane region" description="Helical" evidence="7">
    <location>
        <begin position="326"/>
        <end position="349"/>
    </location>
</feature>
<keyword evidence="5 7" id="KW-1133">Transmembrane helix</keyword>
<feature type="transmembrane region" description="Helical" evidence="7">
    <location>
        <begin position="265"/>
        <end position="286"/>
    </location>
</feature>
<gene>
    <name evidence="9" type="ORF">SAMN05660493_02819</name>
</gene>
<dbReference type="RefSeq" id="WP_084173985.1">
    <property type="nucleotide sequence ID" value="NZ_FTPU01000040.1"/>
</dbReference>
<dbReference type="Gene3D" id="1.20.1720.10">
    <property type="entry name" value="Multidrug resistance protein D"/>
    <property type="match status" value="1"/>
</dbReference>
<feature type="transmembrane region" description="Helical" evidence="7">
    <location>
        <begin position="138"/>
        <end position="160"/>
    </location>
</feature>
<keyword evidence="6 7" id="KW-0472">Membrane</keyword>
<comment type="subcellular location">
    <subcellularLocation>
        <location evidence="1">Cell membrane</location>
        <topology evidence="1">Multi-pass membrane protein</topology>
    </subcellularLocation>
</comment>
<dbReference type="PRINTS" id="PR01036">
    <property type="entry name" value="TCRTETB"/>
</dbReference>
<evidence type="ECO:0000259" key="8">
    <source>
        <dbReference type="PROSITE" id="PS50850"/>
    </source>
</evidence>
<keyword evidence="3" id="KW-1003">Cell membrane</keyword>
<dbReference type="PANTHER" id="PTHR42718:SF46">
    <property type="entry name" value="BLR6921 PROTEIN"/>
    <property type="match status" value="1"/>
</dbReference>
<dbReference type="EMBL" id="FTPU01000040">
    <property type="protein sequence ID" value="SIT98086.1"/>
    <property type="molecule type" value="Genomic_DNA"/>
</dbReference>
<protein>
    <submittedName>
        <fullName evidence="9">Drug resistance transporter, EmrB/QacA subfamily</fullName>
    </submittedName>
</protein>
<keyword evidence="2" id="KW-0813">Transport</keyword>
<name>A0A1U7PX07_9FLAO</name>
<feature type="transmembrane region" description="Helical" evidence="7">
    <location>
        <begin position="80"/>
        <end position="99"/>
    </location>
</feature>
<feature type="transmembrane region" description="Helical" evidence="7">
    <location>
        <begin position="355"/>
        <end position="374"/>
    </location>
</feature>
<dbReference type="InterPro" id="IPR036259">
    <property type="entry name" value="MFS_trans_sf"/>
</dbReference>
<dbReference type="Pfam" id="PF07690">
    <property type="entry name" value="MFS_1"/>
    <property type="match status" value="1"/>
</dbReference>
<sequence length="465" mass="51481">MSENQIPDSIKKILPLILATAIFMQMLDSTILNTSLPSIARDLQESPLNMQNAIISYVLTLALFMPVSGFLADKFGTKKIFISSLVVFSLGSLFCSLSQNLTELVISRVVQGIGGSLMTPVGKLALIKTFDKNELLKAMNYAIVPALIGPVLGPLVGGYLVDYLSWHWIFLINIPIGILGIVLSIRYMPNYKSMVIDFDLKGFLMFAMASVLLSMSLELMGNAKNITPVLLVFLLGFLMLFFYYRHAQRDKNPIFPLNLFQVRTFRVGILGNLATRLGISSIPLLIPLMIQIAYGQSAFVSGWIVAPMALTSMFGKSAVIKILDRFGYRSTLMVNTFIIGVLICCLAIPGAHSSIYWYVPILLLLGFFNSIQFTSMNTISIADLRAYHTSSGNSLVAVNQQFAIGFGISFGLIVLKLFEGDIKLIHNETHNAYRYTFLIMGAITIFSGLVFRRLHSKDGENMRSV</sequence>
<dbReference type="Gene3D" id="1.20.1250.20">
    <property type="entry name" value="MFS general substrate transporter like domains"/>
    <property type="match status" value="1"/>
</dbReference>
<keyword evidence="10" id="KW-1185">Reference proteome</keyword>
<feature type="transmembrane region" description="Helical" evidence="7">
    <location>
        <begin position="12"/>
        <end position="34"/>
    </location>
</feature>
<evidence type="ECO:0000256" key="4">
    <source>
        <dbReference type="ARBA" id="ARBA00022692"/>
    </source>
</evidence>
<dbReference type="OrthoDB" id="9807274at2"/>
<proteinExistence type="predicted"/>
<dbReference type="GO" id="GO:0022857">
    <property type="term" value="F:transmembrane transporter activity"/>
    <property type="evidence" value="ECO:0007669"/>
    <property type="project" value="InterPro"/>
</dbReference>
<dbReference type="SUPFAM" id="SSF103473">
    <property type="entry name" value="MFS general substrate transporter"/>
    <property type="match status" value="1"/>
</dbReference>
<evidence type="ECO:0000256" key="3">
    <source>
        <dbReference type="ARBA" id="ARBA00022475"/>
    </source>
</evidence>
<dbReference type="AlphaFoldDB" id="A0A1U7PX07"/>
<dbReference type="STRING" id="1121284.SAMN05660493_02819"/>
<evidence type="ECO:0000256" key="5">
    <source>
        <dbReference type="ARBA" id="ARBA00022989"/>
    </source>
</evidence>
<evidence type="ECO:0000256" key="1">
    <source>
        <dbReference type="ARBA" id="ARBA00004651"/>
    </source>
</evidence>
<evidence type="ECO:0000313" key="9">
    <source>
        <dbReference type="EMBL" id="SIT98086.1"/>
    </source>
</evidence>
<evidence type="ECO:0000256" key="7">
    <source>
        <dbReference type="SAM" id="Phobius"/>
    </source>
</evidence>
<feature type="transmembrane region" description="Helical" evidence="7">
    <location>
        <begin position="54"/>
        <end position="73"/>
    </location>
</feature>
<feature type="transmembrane region" description="Helical" evidence="7">
    <location>
        <begin position="200"/>
        <end position="220"/>
    </location>
</feature>
<dbReference type="InterPro" id="IPR011701">
    <property type="entry name" value="MFS"/>
</dbReference>
<dbReference type="InterPro" id="IPR020846">
    <property type="entry name" value="MFS_dom"/>
</dbReference>
<evidence type="ECO:0000313" key="10">
    <source>
        <dbReference type="Proteomes" id="UP000187261"/>
    </source>
</evidence>
<reference evidence="10" key="1">
    <citation type="submission" date="2016-10" db="EMBL/GenBank/DDBJ databases">
        <authorList>
            <person name="Varghese N."/>
            <person name="Submissions S."/>
        </authorList>
    </citation>
    <scope>NUCLEOTIDE SEQUENCE [LARGE SCALE GENOMIC DNA]</scope>
    <source>
        <strain evidence="10">DSM 19482</strain>
    </source>
</reference>
<feature type="transmembrane region" description="Helical" evidence="7">
    <location>
        <begin position="105"/>
        <end position="126"/>
    </location>
</feature>
<evidence type="ECO:0000256" key="6">
    <source>
        <dbReference type="ARBA" id="ARBA00023136"/>
    </source>
</evidence>
<dbReference type="CDD" id="cd17503">
    <property type="entry name" value="MFS_LmrB_MDR_like"/>
    <property type="match status" value="1"/>
</dbReference>